<feature type="transmembrane region" description="Helical" evidence="2">
    <location>
        <begin position="44"/>
        <end position="67"/>
    </location>
</feature>
<dbReference type="Proteomes" id="UP000247591">
    <property type="component" value="Unassembled WGS sequence"/>
</dbReference>
<keyword evidence="2" id="KW-0812">Transmembrane</keyword>
<dbReference type="EMBL" id="QJSP01000009">
    <property type="protein sequence ID" value="PYE15877.1"/>
    <property type="molecule type" value="Genomic_DNA"/>
</dbReference>
<comment type="caution">
    <text evidence="3">The sequence shown here is derived from an EMBL/GenBank/DDBJ whole genome shotgun (WGS) entry which is preliminary data.</text>
</comment>
<proteinExistence type="predicted"/>
<evidence type="ECO:0000313" key="3">
    <source>
        <dbReference type="EMBL" id="PYE15877.1"/>
    </source>
</evidence>
<evidence type="ECO:0000313" key="4">
    <source>
        <dbReference type="Proteomes" id="UP000247591"/>
    </source>
</evidence>
<name>A0A318RMW5_WILLI</name>
<feature type="compositionally biased region" description="Polar residues" evidence="1">
    <location>
        <begin position="1"/>
        <end position="23"/>
    </location>
</feature>
<keyword evidence="4" id="KW-1185">Reference proteome</keyword>
<keyword evidence="2" id="KW-1133">Transmembrane helix</keyword>
<sequence>MDTQAESELSRSDTQPVLQTPQYWLSPGPDLAPRTWQRRTRTPIIVISSIAATILAVIAVGALAFGVQERDFTVDGSVVLTDQQYEVSATDICGGTGEFEDVREGTRVRVLDEDLSILGQSVLTAPELSDGRCRLPFSISGIPENRAGYVVEIGTTLRHEAGESNLQRGIVIEP</sequence>
<accession>A0A318RMW5</accession>
<feature type="region of interest" description="Disordered" evidence="1">
    <location>
        <begin position="1"/>
        <end position="31"/>
    </location>
</feature>
<organism evidence="3 4">
    <name type="scientific">Williamsia limnetica</name>
    <dbReference type="NCBI Taxonomy" id="882452"/>
    <lineage>
        <taxon>Bacteria</taxon>
        <taxon>Bacillati</taxon>
        <taxon>Actinomycetota</taxon>
        <taxon>Actinomycetes</taxon>
        <taxon>Mycobacteriales</taxon>
        <taxon>Nocardiaceae</taxon>
        <taxon>Williamsia</taxon>
    </lineage>
</organism>
<evidence type="ECO:0000256" key="1">
    <source>
        <dbReference type="SAM" id="MobiDB-lite"/>
    </source>
</evidence>
<keyword evidence="2" id="KW-0472">Membrane</keyword>
<gene>
    <name evidence="3" type="ORF">DFR67_109105</name>
</gene>
<dbReference type="RefSeq" id="WP_110470522.1">
    <property type="nucleotide sequence ID" value="NZ_QJSP01000009.1"/>
</dbReference>
<reference evidence="3 4" key="1">
    <citation type="submission" date="2018-06" db="EMBL/GenBank/DDBJ databases">
        <title>Genomic Encyclopedia of Type Strains, Phase IV (KMG-IV): sequencing the most valuable type-strain genomes for metagenomic binning, comparative biology and taxonomic classification.</title>
        <authorList>
            <person name="Goeker M."/>
        </authorList>
    </citation>
    <scope>NUCLEOTIDE SEQUENCE [LARGE SCALE GENOMIC DNA]</scope>
    <source>
        <strain evidence="3 4">DSM 45521</strain>
    </source>
</reference>
<evidence type="ECO:0000256" key="2">
    <source>
        <dbReference type="SAM" id="Phobius"/>
    </source>
</evidence>
<dbReference type="OrthoDB" id="4381434at2"/>
<dbReference type="AlphaFoldDB" id="A0A318RMW5"/>
<protein>
    <submittedName>
        <fullName evidence="3">Uncharacterized protein</fullName>
    </submittedName>
</protein>